<accession>A0AAU7MG77</accession>
<evidence type="ECO:0000256" key="2">
    <source>
        <dbReference type="SAM" id="Phobius"/>
    </source>
</evidence>
<feature type="compositionally biased region" description="Low complexity" evidence="1">
    <location>
        <begin position="29"/>
        <end position="50"/>
    </location>
</feature>
<feature type="region of interest" description="Disordered" evidence="1">
    <location>
        <begin position="1"/>
        <end position="77"/>
    </location>
</feature>
<sequence length="656" mass="69807">MTASGPDTRRPDSASTGGADAPREDRAVTDTTSTGPVTAPTGPTTGGTVPEQRTDDRAEPTGAPDPTPGAGDGADEAAAVPRWRRARVDLLVALVYLLGAVWVTARGWRDFDGRLLGSRPDDQGFNEWMLAYAAHAVSHLENPFFTTLQNAPTGVNLMTNVGMQLPGLVLAPVTLLFGASFSYLLFITLNLAGTGYAWYHVLSRHLVRSRAAAFVGGLFCAFAPALVSHSNGHPHITAQWLVPFIVWRVVALALDGRVLRDGLILGVLVAAQFFVSLEILFLTALGLLMFVLGHLVVRPRDALRRVRPLVAGLAVGGTLVAAAAAYPLWMQFAGPQHRVGHPGAPDVYALKLGSYVRYATESIAGSLTSAGGWGPNTTEQASFYGWSLLVLAVAAVWWLRREAIVRVLALVAVVSALFSIGTTWTWGVERTTIPAPFALVENLPVFDSVVVARFALITTVALGVLLAVAGDRLTAAELRAQPAGRLLARLGAVAALAALLPILPTPLPARGRAPVPHFVTDGEWRAHVSPGRTLVPVPVVNMTSVYWSSAALAGFAVPQGYFLGPVSATDATGRWGVEPQPTAALLTAVAEGKRDTAVTPAEVAQARADARYWKADAVALPKHRRQTALRTVLDALYGPGQRVDDVWLWDVRPYTR</sequence>
<feature type="transmembrane region" description="Helical" evidence="2">
    <location>
        <begin position="175"/>
        <end position="199"/>
    </location>
</feature>
<dbReference type="Pfam" id="PF19830">
    <property type="entry name" value="DUF6311"/>
    <property type="match status" value="1"/>
</dbReference>
<dbReference type="AlphaFoldDB" id="A0AAU7MG77"/>
<reference evidence="5" key="2">
    <citation type="submission" date="2024-06" db="EMBL/GenBank/DDBJ databases">
        <title>Micromonospora mangrovi CCTCC AA 2012012 genome sequences.</title>
        <authorList>
            <person name="Gao J."/>
        </authorList>
    </citation>
    <scope>NUCLEOTIDE SEQUENCE</scope>
    <source>
        <strain evidence="5">CCTCC AA 2012012</strain>
    </source>
</reference>
<evidence type="ECO:0000313" key="5">
    <source>
        <dbReference type="EMBL" id="XCH77179.1"/>
    </source>
</evidence>
<proteinExistence type="predicted"/>
<dbReference type="InterPro" id="IPR046278">
    <property type="entry name" value="DUF6311"/>
</dbReference>
<feature type="transmembrane region" description="Helical" evidence="2">
    <location>
        <begin position="211"/>
        <end position="227"/>
    </location>
</feature>
<feature type="transmembrane region" description="Helical" evidence="2">
    <location>
        <begin position="486"/>
        <end position="503"/>
    </location>
</feature>
<dbReference type="EMBL" id="CP159342">
    <property type="protein sequence ID" value="XCH77179.1"/>
    <property type="molecule type" value="Genomic_DNA"/>
</dbReference>
<keyword evidence="2" id="KW-1133">Transmembrane helix</keyword>
<dbReference type="EMBL" id="CP157762">
    <property type="protein sequence ID" value="XBP96474.1"/>
    <property type="molecule type" value="Genomic_DNA"/>
</dbReference>
<feature type="transmembrane region" description="Helical" evidence="2">
    <location>
        <begin position="407"/>
        <end position="428"/>
    </location>
</feature>
<reference evidence="4" key="1">
    <citation type="submission" date="2024-01" db="EMBL/GenBank/DDBJ databases">
        <title>The genome sequence of Micromonospora mangrovi CCTCC AA 2012012.</title>
        <authorList>
            <person name="Gao J."/>
        </authorList>
    </citation>
    <scope>NUCLEOTIDE SEQUENCE</scope>
    <source>
        <strain evidence="4">CCTCC AA 2012012</strain>
    </source>
</reference>
<organism evidence="4">
    <name type="scientific">Micromonospora sp. CCTCC AA 2012012</name>
    <dbReference type="NCBI Taxonomy" id="3111921"/>
    <lineage>
        <taxon>Bacteria</taxon>
        <taxon>Bacillati</taxon>
        <taxon>Actinomycetota</taxon>
        <taxon>Actinomycetes</taxon>
        <taxon>Micromonosporales</taxon>
        <taxon>Micromonosporaceae</taxon>
        <taxon>Micromonospora</taxon>
    </lineage>
</organism>
<feature type="transmembrane region" description="Helical" evidence="2">
    <location>
        <begin position="264"/>
        <end position="297"/>
    </location>
</feature>
<protein>
    <recommendedName>
        <fullName evidence="3">DUF6311 domain-containing protein</fullName>
    </recommendedName>
</protein>
<gene>
    <name evidence="5" type="ORF">ABUL08_14155</name>
    <name evidence="4" type="ORF">VK199_14095</name>
</gene>
<feature type="domain" description="DUF6311" evidence="3">
    <location>
        <begin position="141"/>
        <end position="468"/>
    </location>
</feature>
<evidence type="ECO:0000256" key="1">
    <source>
        <dbReference type="SAM" id="MobiDB-lite"/>
    </source>
</evidence>
<feature type="transmembrane region" description="Helical" evidence="2">
    <location>
        <begin position="448"/>
        <end position="474"/>
    </location>
</feature>
<feature type="transmembrane region" description="Helical" evidence="2">
    <location>
        <begin position="383"/>
        <end position="400"/>
    </location>
</feature>
<evidence type="ECO:0000259" key="3">
    <source>
        <dbReference type="Pfam" id="PF19830"/>
    </source>
</evidence>
<keyword evidence="2" id="KW-0812">Transmembrane</keyword>
<keyword evidence="2" id="KW-0472">Membrane</keyword>
<evidence type="ECO:0000313" key="4">
    <source>
        <dbReference type="EMBL" id="XBP96474.1"/>
    </source>
</evidence>
<feature type="transmembrane region" description="Helical" evidence="2">
    <location>
        <begin position="309"/>
        <end position="329"/>
    </location>
</feature>
<feature type="transmembrane region" description="Helical" evidence="2">
    <location>
        <begin position="90"/>
        <end position="108"/>
    </location>
</feature>
<name>A0AAU7MG77_9ACTN</name>
<dbReference type="RefSeq" id="WP_350938242.1">
    <property type="nucleotide sequence ID" value="NZ_CP157762.1"/>
</dbReference>